<gene>
    <name evidence="2" type="ORF">RPMA_12650</name>
</gene>
<dbReference type="InterPro" id="IPR013762">
    <property type="entry name" value="Integrase-like_cat_sf"/>
</dbReference>
<evidence type="ECO:0000256" key="1">
    <source>
        <dbReference type="ARBA" id="ARBA00023172"/>
    </source>
</evidence>
<dbReference type="Proteomes" id="UP000682843">
    <property type="component" value="Chromosome"/>
</dbReference>
<evidence type="ECO:0008006" key="4">
    <source>
        <dbReference type="Google" id="ProtNLM"/>
    </source>
</evidence>
<protein>
    <recommendedName>
        <fullName evidence="4">Phage integrase family protein</fullName>
    </recommendedName>
</protein>
<dbReference type="Gene3D" id="1.10.443.10">
    <property type="entry name" value="Intergrase catalytic core"/>
    <property type="match status" value="1"/>
</dbReference>
<reference evidence="2 3" key="1">
    <citation type="submission" date="2019-02" db="EMBL/GenBank/DDBJ databases">
        <title>Emended description of the genus Rhodopseudomonas and description of Rhodopseudomonas albus sp. nov., a non-phototrophic, heavy-metal-tolerant bacterium isolated from garden soil.</title>
        <authorList>
            <person name="Bao Z."/>
            <person name="Cao W.W."/>
            <person name="Sato Y."/>
            <person name="Nishizawa T."/>
            <person name="Zhao J."/>
            <person name="Guo Y."/>
            <person name="Ohta H."/>
        </authorList>
    </citation>
    <scope>NUCLEOTIDE SEQUENCE [LARGE SCALE GENOMIC DNA]</scope>
    <source>
        <strain evidence="2 3">SK50-23</strain>
    </source>
</reference>
<dbReference type="SUPFAM" id="SSF56349">
    <property type="entry name" value="DNA breaking-rejoining enzymes"/>
    <property type="match status" value="2"/>
</dbReference>
<name>A0ABX8A8L5_9BRAD</name>
<keyword evidence="1" id="KW-0233">DNA recombination</keyword>
<dbReference type="EMBL" id="CP036498">
    <property type="protein sequence ID" value="QUS39592.1"/>
    <property type="molecule type" value="Genomic_DNA"/>
</dbReference>
<evidence type="ECO:0000313" key="3">
    <source>
        <dbReference type="Proteomes" id="UP000682843"/>
    </source>
</evidence>
<accession>A0ABX8A8L5</accession>
<keyword evidence="3" id="KW-1185">Reference proteome</keyword>
<organism evidence="2 3">
    <name type="scientific">Tardiphaga alba</name>
    <dbReference type="NCBI Taxonomy" id="340268"/>
    <lineage>
        <taxon>Bacteria</taxon>
        <taxon>Pseudomonadati</taxon>
        <taxon>Pseudomonadota</taxon>
        <taxon>Alphaproteobacteria</taxon>
        <taxon>Hyphomicrobiales</taxon>
        <taxon>Nitrobacteraceae</taxon>
        <taxon>Tardiphaga</taxon>
    </lineage>
</organism>
<evidence type="ECO:0000313" key="2">
    <source>
        <dbReference type="EMBL" id="QUS39592.1"/>
    </source>
</evidence>
<dbReference type="InterPro" id="IPR011010">
    <property type="entry name" value="DNA_brk_join_enz"/>
</dbReference>
<dbReference type="RefSeq" id="WP_211913139.1">
    <property type="nucleotide sequence ID" value="NZ_CP036498.1"/>
</dbReference>
<proteinExistence type="predicted"/>
<sequence length="381" mass="42912">MKSDCRDVVVWTGRTEPDAPVIEIQAVSGHVGPRLRDVIDAYQTDPLSSFHKQRFHVRQNHAGMLRRIRDQHGSTPIGDITGRTLIEWHAGWKGADKVAMAHSMVGQLRTVFSFGFTHLADPQCERISQILHRLKFPMAGARTERITADQADAVRTWAHIVGWHSIALAQALQFELILRQKDVIGEWVPLTEPGDSDEVWGDQKWLRGLRWSEVSDDLILRHVTSKRQKPVEVDLTLSAMVMEELAFLDEIPDGNEPVIINEATGMPWTASEYRRKWRIVARYAGVPDNVFNMDSRSGGISEAFEAGVTPERIQKSATHSDLRTTGRYNRGDQLRAASEVQLGRASQRRELDSDVRAARWHDAQAIDVKVQGGKRRTGGVV</sequence>